<proteinExistence type="predicted"/>
<feature type="compositionally biased region" description="Acidic residues" evidence="8">
    <location>
        <begin position="166"/>
        <end position="178"/>
    </location>
</feature>
<dbReference type="InterPro" id="IPR011993">
    <property type="entry name" value="PH-like_dom_sf"/>
</dbReference>
<dbReference type="OrthoDB" id="185618at2759"/>
<dbReference type="InterPro" id="IPR000156">
    <property type="entry name" value="Ran_bind_dom"/>
</dbReference>
<feature type="compositionally biased region" description="Polar residues" evidence="8">
    <location>
        <begin position="584"/>
        <end position="599"/>
    </location>
</feature>
<evidence type="ECO:0000256" key="6">
    <source>
        <dbReference type="ARBA" id="ARBA00023132"/>
    </source>
</evidence>
<feature type="domain" description="RanBD1" evidence="9">
    <location>
        <begin position="583"/>
        <end position="709"/>
    </location>
</feature>
<feature type="compositionally biased region" description="Low complexity" evidence="8">
    <location>
        <begin position="258"/>
        <end position="271"/>
    </location>
</feature>
<comment type="subcellular location">
    <subcellularLocation>
        <location evidence="1">Nucleus</location>
        <location evidence="1">Nuclear pore complex</location>
    </subcellularLocation>
</comment>
<feature type="region of interest" description="Disordered" evidence="8">
    <location>
        <begin position="319"/>
        <end position="599"/>
    </location>
</feature>
<feature type="region of interest" description="Disordered" evidence="8">
    <location>
        <begin position="1"/>
        <end position="41"/>
    </location>
</feature>
<keyword evidence="2" id="KW-0813">Transport</keyword>
<dbReference type="Gene3D" id="2.30.29.30">
    <property type="entry name" value="Pleckstrin-homology domain (PH domain)/Phosphotyrosine-binding domain (PTB)"/>
    <property type="match status" value="1"/>
</dbReference>
<dbReference type="PANTHER" id="PTHR38697:SF1">
    <property type="entry name" value="NUCLEAR PORE COMPLEX PROTEIN SIMILAR TO S. CEREVISIAE NUP2 (EUROFUNG)"/>
    <property type="match status" value="1"/>
</dbReference>
<evidence type="ECO:0000256" key="7">
    <source>
        <dbReference type="ARBA" id="ARBA00023242"/>
    </source>
</evidence>
<feature type="compositionally biased region" description="Polar residues" evidence="8">
    <location>
        <begin position="272"/>
        <end position="282"/>
    </location>
</feature>
<evidence type="ECO:0000256" key="8">
    <source>
        <dbReference type="SAM" id="MobiDB-lite"/>
    </source>
</evidence>
<reference evidence="10 11" key="1">
    <citation type="submission" date="2020-11" db="EMBL/GenBank/DDBJ databases">
        <title>Kefir isolates.</title>
        <authorList>
            <person name="Marcisauskas S."/>
            <person name="Kim Y."/>
            <person name="Blasche S."/>
        </authorList>
    </citation>
    <scope>NUCLEOTIDE SEQUENCE [LARGE SCALE GENOMIC DNA]</scope>
    <source>
        <strain evidence="10 11">OG2</strain>
    </source>
</reference>
<feature type="compositionally biased region" description="Low complexity" evidence="8">
    <location>
        <begin position="335"/>
        <end position="347"/>
    </location>
</feature>
<dbReference type="GO" id="GO:0005643">
    <property type="term" value="C:nuclear pore"/>
    <property type="evidence" value="ECO:0007669"/>
    <property type="project" value="UniProtKB-SubCell"/>
</dbReference>
<feature type="compositionally biased region" description="Polar residues" evidence="8">
    <location>
        <begin position="188"/>
        <end position="199"/>
    </location>
</feature>
<protein>
    <recommendedName>
        <fullName evidence="9">RanBD1 domain-containing protein</fullName>
    </recommendedName>
</protein>
<dbReference type="GO" id="GO:0015031">
    <property type="term" value="P:protein transport"/>
    <property type="evidence" value="ECO:0007669"/>
    <property type="project" value="UniProtKB-KW"/>
</dbReference>
<dbReference type="AlphaFoldDB" id="A0A9P7B553"/>
<dbReference type="InterPro" id="IPR015007">
    <property type="entry name" value="NUP2/50/61"/>
</dbReference>
<feature type="compositionally biased region" description="Polar residues" evidence="8">
    <location>
        <begin position="542"/>
        <end position="551"/>
    </location>
</feature>
<evidence type="ECO:0000259" key="9">
    <source>
        <dbReference type="PROSITE" id="PS50196"/>
    </source>
</evidence>
<evidence type="ECO:0000256" key="3">
    <source>
        <dbReference type="ARBA" id="ARBA00022816"/>
    </source>
</evidence>
<feature type="compositionally biased region" description="Polar residues" evidence="8">
    <location>
        <begin position="322"/>
        <end position="334"/>
    </location>
</feature>
<gene>
    <name evidence="10" type="ORF">C6P45_002035</name>
</gene>
<evidence type="ECO:0000256" key="1">
    <source>
        <dbReference type="ARBA" id="ARBA00004567"/>
    </source>
</evidence>
<feature type="region of interest" description="Disordered" evidence="8">
    <location>
        <begin position="157"/>
        <end position="223"/>
    </location>
</feature>
<keyword evidence="7" id="KW-0539">Nucleus</keyword>
<feature type="compositionally biased region" description="Basic and acidic residues" evidence="8">
    <location>
        <begin position="204"/>
        <end position="213"/>
    </location>
</feature>
<keyword evidence="11" id="KW-1185">Reference proteome</keyword>
<keyword evidence="3" id="KW-0509">mRNA transport</keyword>
<evidence type="ECO:0000256" key="4">
    <source>
        <dbReference type="ARBA" id="ARBA00022927"/>
    </source>
</evidence>
<evidence type="ECO:0000256" key="2">
    <source>
        <dbReference type="ARBA" id="ARBA00022448"/>
    </source>
</evidence>
<dbReference type="PROSITE" id="PS50196">
    <property type="entry name" value="RANBD1"/>
    <property type="match status" value="1"/>
</dbReference>
<evidence type="ECO:0000313" key="10">
    <source>
        <dbReference type="EMBL" id="KAG0659099.1"/>
    </source>
</evidence>
<dbReference type="Pfam" id="PF00638">
    <property type="entry name" value="Ran_BP1"/>
    <property type="match status" value="1"/>
</dbReference>
<feature type="compositionally biased region" description="Basic and acidic residues" evidence="8">
    <location>
        <begin position="1"/>
        <end position="21"/>
    </location>
</feature>
<organism evidence="10 11">
    <name type="scientific">Maudiozyma exigua</name>
    <name type="common">Yeast</name>
    <name type="synonym">Kazachstania exigua</name>
    <dbReference type="NCBI Taxonomy" id="34358"/>
    <lineage>
        <taxon>Eukaryota</taxon>
        <taxon>Fungi</taxon>
        <taxon>Dikarya</taxon>
        <taxon>Ascomycota</taxon>
        <taxon>Saccharomycotina</taxon>
        <taxon>Saccharomycetes</taxon>
        <taxon>Saccharomycetales</taxon>
        <taxon>Saccharomycetaceae</taxon>
        <taxon>Maudiozyma</taxon>
    </lineage>
</organism>
<name>A0A9P7B553_MAUEX</name>
<evidence type="ECO:0000313" key="11">
    <source>
        <dbReference type="Proteomes" id="UP000750334"/>
    </source>
</evidence>
<dbReference type="SMART" id="SM00160">
    <property type="entry name" value="RanBD"/>
    <property type="match status" value="1"/>
</dbReference>
<keyword evidence="5" id="KW-0811">Translocation</keyword>
<accession>A0A9P7B553</accession>
<dbReference type="EMBL" id="PUHR01000200">
    <property type="protein sequence ID" value="KAG0659099.1"/>
    <property type="molecule type" value="Genomic_DNA"/>
</dbReference>
<evidence type="ECO:0000256" key="5">
    <source>
        <dbReference type="ARBA" id="ARBA00023010"/>
    </source>
</evidence>
<dbReference type="SUPFAM" id="SSF50729">
    <property type="entry name" value="PH domain-like"/>
    <property type="match status" value="1"/>
</dbReference>
<keyword evidence="6" id="KW-0906">Nuclear pore complex</keyword>
<dbReference type="FunFam" id="2.30.29.30:FF:000623">
    <property type="entry name" value="Nucleoporin nup61"/>
    <property type="match status" value="1"/>
</dbReference>
<feature type="compositionally biased region" description="Low complexity" evidence="8">
    <location>
        <begin position="487"/>
        <end position="527"/>
    </location>
</feature>
<comment type="caution">
    <text evidence="10">The sequence shown here is derived from an EMBL/GenBank/DDBJ whole genome shotgun (WGS) entry which is preliminary data.</text>
</comment>
<dbReference type="GO" id="GO:0051028">
    <property type="term" value="P:mRNA transport"/>
    <property type="evidence" value="ECO:0007669"/>
    <property type="project" value="UniProtKB-KW"/>
</dbReference>
<dbReference type="Proteomes" id="UP000750334">
    <property type="component" value="Unassembled WGS sequence"/>
</dbReference>
<feature type="region of interest" description="Disordered" evidence="8">
    <location>
        <begin position="244"/>
        <end position="306"/>
    </location>
</feature>
<dbReference type="PANTHER" id="PTHR38697">
    <property type="entry name" value="NUCLEAR PORE COMPLEX PROTEIN SIMILAR TO S. CEREVISIAE NUP2 (EUROFUNG)"/>
    <property type="match status" value="1"/>
</dbReference>
<sequence>MAKRIADDQITRENIHDKNSDDETNGGVAKPAMASSDVMSRRKIAMPKRKMTFTNRNNAATSESSFVNAFSFAKKPVPSRPKEKEEKLTALNLQFKDKIVNSVKTDPCVNLSTLFAKYESYISSINGVILPSTTSAAPIIKEKPVIPEKTSTVFMAPTLQNNNVEPENDESSSSDEEVETKVEGPSFTIESNPIKSDSVFSFGKKKEEKPKDDSDSESDIEIKGPEFTFTGAVKSDVFKFSGKAASTEAKKPGFGQINDSNSNNLNETTNEAKSTPSFTFGTTKKAEAENEINATGAKPSFGIGTDAKTNPAVPAFTFGATPISSSQNGPSLFPNTSNTNETTTSTNKPGFTFGVKPVTTDGNEKEPEKPVFTFGNKPQQPAEAKLNKPKFAFGIPATTSEGIKEPTTKPSFIFGAKKETEGSTTKPSFTFGVNKKSSDKKEEESMTNAVPIFGSTNPEKPKFDFSAKSSEANNNEDKAKGSDAVKTPSFSFGTSTTTTNTPSFSFGKPAQANPFASTPAPNTASSSEKTSVPSGGFKFSLPFQQNNSGKESTAKTDDSLATEGDKQEATDVASDDGNKDAKDSSVQMQNGEENEDATFTQRAKLMVFNAETKTYDSRGVGEMKVLQKKDDKSKARLLCRSDGMGNVLLNTNIVKSFQYVPLTTDNENLIKTPVVDSDGKLVTYIVKFKMKADGRAFIKAISDCQKDLE</sequence>
<dbReference type="Pfam" id="PF08911">
    <property type="entry name" value="NUP50"/>
    <property type="match status" value="1"/>
</dbReference>
<dbReference type="InterPro" id="IPR053074">
    <property type="entry name" value="NPC_Nucleoporin"/>
</dbReference>
<keyword evidence="4" id="KW-0653">Protein transport</keyword>
<feature type="compositionally biased region" description="Basic and acidic residues" evidence="8">
    <location>
        <begin position="552"/>
        <end position="569"/>
    </location>
</feature>